<evidence type="ECO:0000313" key="3">
    <source>
        <dbReference type="EMBL" id="CCH89593.1"/>
    </source>
</evidence>
<dbReference type="PIRSF" id="PIRSF002741">
    <property type="entry name" value="MppA"/>
    <property type="match status" value="1"/>
</dbReference>
<keyword evidence="4" id="KW-1185">Reference proteome</keyword>
<dbReference type="eggNOG" id="COG0747">
    <property type="taxonomic scope" value="Bacteria"/>
</dbReference>
<dbReference type="AlphaFoldDB" id="I4F1T0"/>
<dbReference type="GO" id="GO:0042597">
    <property type="term" value="C:periplasmic space"/>
    <property type="evidence" value="ECO:0007669"/>
    <property type="project" value="UniProtKB-ARBA"/>
</dbReference>
<evidence type="ECO:0000313" key="4">
    <source>
        <dbReference type="Proteomes" id="UP000006461"/>
    </source>
</evidence>
<dbReference type="EMBL" id="FO203431">
    <property type="protein sequence ID" value="CCH89593.1"/>
    <property type="molecule type" value="Genomic_DNA"/>
</dbReference>
<protein>
    <submittedName>
        <fullName evidence="3">Extracellular peptide-binding protein</fullName>
    </submittedName>
</protein>
<dbReference type="OMA" id="FTRREDY"/>
<evidence type="ECO:0000256" key="1">
    <source>
        <dbReference type="SAM" id="SignalP"/>
    </source>
</evidence>
<dbReference type="Proteomes" id="UP000006461">
    <property type="component" value="Chromosome"/>
</dbReference>
<feature type="signal peptide" evidence="1">
    <location>
        <begin position="1"/>
        <end position="25"/>
    </location>
</feature>
<feature type="domain" description="Solute-binding protein family 5" evidence="2">
    <location>
        <begin position="93"/>
        <end position="429"/>
    </location>
</feature>
<dbReference type="GO" id="GO:0015833">
    <property type="term" value="P:peptide transport"/>
    <property type="evidence" value="ECO:0007669"/>
    <property type="project" value="TreeGrafter"/>
</dbReference>
<dbReference type="CDD" id="cd00995">
    <property type="entry name" value="PBP2_NikA_DppA_OppA_like"/>
    <property type="match status" value="1"/>
</dbReference>
<dbReference type="InterPro" id="IPR030678">
    <property type="entry name" value="Peptide/Ni-bd"/>
</dbReference>
<gene>
    <name evidence="3" type="ordered locus">MODMU_4196</name>
</gene>
<dbReference type="GO" id="GO:0043190">
    <property type="term" value="C:ATP-binding cassette (ABC) transporter complex"/>
    <property type="evidence" value="ECO:0007669"/>
    <property type="project" value="InterPro"/>
</dbReference>
<dbReference type="OrthoDB" id="5240629at2"/>
<dbReference type="KEGG" id="mmar:MODMU_4196"/>
<name>I4F1T0_MODI5</name>
<proteinExistence type="predicted"/>
<organism evidence="3 4">
    <name type="scientific">Modestobacter italicus (strain DSM 44449 / CECT 9708 / BC 501)</name>
    <dbReference type="NCBI Taxonomy" id="2732864"/>
    <lineage>
        <taxon>Bacteria</taxon>
        <taxon>Bacillati</taxon>
        <taxon>Actinomycetota</taxon>
        <taxon>Actinomycetes</taxon>
        <taxon>Geodermatophilales</taxon>
        <taxon>Geodermatophilaceae</taxon>
        <taxon>Modestobacter</taxon>
    </lineage>
</organism>
<dbReference type="STRING" id="477641.MODMU_4196"/>
<dbReference type="Gene3D" id="3.40.190.10">
    <property type="entry name" value="Periplasmic binding protein-like II"/>
    <property type="match status" value="1"/>
</dbReference>
<dbReference type="InterPro" id="IPR000914">
    <property type="entry name" value="SBP_5_dom"/>
</dbReference>
<feature type="chain" id="PRO_5039595004" evidence="1">
    <location>
        <begin position="26"/>
        <end position="528"/>
    </location>
</feature>
<keyword evidence="1" id="KW-0732">Signal</keyword>
<accession>I4F1T0</accession>
<dbReference type="PROSITE" id="PS51257">
    <property type="entry name" value="PROKAR_LIPOPROTEIN"/>
    <property type="match status" value="1"/>
</dbReference>
<dbReference type="InterPro" id="IPR039424">
    <property type="entry name" value="SBP_5"/>
</dbReference>
<sequence>MARNRPRSTRLAVALAATAALTLSACGGGSDGGSGSGGSAEPDAVSDGVVNMDLAGPVTSYDPAKGSGFQDAQVAWALYDSLITTDSDGNQIAGLASDWSSTANSATFTLKPDVTCSDGTPLTPEVVAGSLTRLLDPATGYPFLSQTTGGDNPATVTTAGTDQVTVTLEKPWSALLPSLASPFTGIVCAAGVADPTTLQTGSNGTGAFVADTQVAGSSYTFTRREDYAWGPEFADQGEGDLPTTLVMQVITDDNTRANLMETSALQIGAFGSDAWTRFENSTSVSNEISNQTDTFLIFNETPGKVTTDPKVRQAIAQAVNREGLNEVQSYGAGDLITNLGQDSYQCADPSLGDLIPEYDAAAAAEVLKGEKLTVMGANVFAGGDGNSYILSALEAAGVDGTLKNLDNSAYVDAFFSGENDWDVAVLGYGNLLNSLLAAGGFFVGAAPPDGQNLGAVDNAAAATALAAAGTATSEDAACASTTEFQSALMENFDVVPLSTVPVHVLFAGGTSGAVVKGFTQPSTIRISA</sequence>
<dbReference type="SUPFAM" id="SSF53850">
    <property type="entry name" value="Periplasmic binding protein-like II"/>
    <property type="match status" value="1"/>
</dbReference>
<dbReference type="PANTHER" id="PTHR30290">
    <property type="entry name" value="PERIPLASMIC BINDING COMPONENT OF ABC TRANSPORTER"/>
    <property type="match status" value="1"/>
</dbReference>
<dbReference type="HOGENOM" id="CLU_038556_0_0_11"/>
<dbReference type="Gene3D" id="3.10.105.10">
    <property type="entry name" value="Dipeptide-binding Protein, Domain 3"/>
    <property type="match status" value="1"/>
</dbReference>
<evidence type="ECO:0000259" key="2">
    <source>
        <dbReference type="Pfam" id="PF00496"/>
    </source>
</evidence>
<reference evidence="3 4" key="1">
    <citation type="journal article" date="2012" name="J. Bacteriol.">
        <title>Genome Sequence of Radiation-Resistant Modestobacter marinus Strain BC501, a Representative Actinobacterium That Thrives on Calcareous Stone Surfaces.</title>
        <authorList>
            <person name="Normand P."/>
            <person name="Gury J."/>
            <person name="Pujic P."/>
            <person name="Chouaia B."/>
            <person name="Crotti E."/>
            <person name="Brusetti L."/>
            <person name="Daffonchio D."/>
            <person name="Vacherie B."/>
            <person name="Barbe V."/>
            <person name="Medigue C."/>
            <person name="Calteau A."/>
            <person name="Ghodhbane-Gtari F."/>
            <person name="Essoussi I."/>
            <person name="Nouioui I."/>
            <person name="Abbassi-Ghozzi I."/>
            <person name="Gtari M."/>
        </authorList>
    </citation>
    <scope>NUCLEOTIDE SEQUENCE [LARGE SCALE GENOMIC DNA]</scope>
    <source>
        <strain evidence="4">BC 501</strain>
    </source>
</reference>
<dbReference type="Pfam" id="PF00496">
    <property type="entry name" value="SBP_bac_5"/>
    <property type="match status" value="1"/>
</dbReference>
<dbReference type="GO" id="GO:1904680">
    <property type="term" value="F:peptide transmembrane transporter activity"/>
    <property type="evidence" value="ECO:0007669"/>
    <property type="project" value="TreeGrafter"/>
</dbReference>